<sequence length="338" mass="39623">MQDYPLISVITTYYNSVQLGDFVKSSMNCLLNQTYSNIEFICVNDGSLDSTLEELLYFEKQDSRVKVYTKENQKYAQYSKAYGQDRASGEFIFLFDHDDLIELDTIEKCFNTFSQSPDLDIVTPIVDTRFTSGELKYMINLDIRFENHTQFISRKISGEEAIKKTVGKYDIHIRGLYRKEVFKSHSFRFTEPLLNADEIVERMIFENAKFIGSCDAVYTHYIHPDSSAKMPSVKKIDIVRTDVLLRNIFIEKKIYEERKSIFELTAYRNFVNGLKTYHYFFKSMTAEQQSFQKQRLLQSYSELDKENVLSQFSGVTKMYNSILLSSFSLISAFYKFKN</sequence>
<dbReference type="AlphaFoldDB" id="A0A085Z2L0"/>
<accession>A0A085Z2L0</accession>
<dbReference type="Gene3D" id="3.90.550.10">
    <property type="entry name" value="Spore Coat Polysaccharide Biosynthesis Protein SpsA, Chain A"/>
    <property type="match status" value="1"/>
</dbReference>
<protein>
    <recommendedName>
        <fullName evidence="1">Glycosyltransferase 2-like domain-containing protein</fullName>
    </recommendedName>
</protein>
<evidence type="ECO:0000259" key="1">
    <source>
        <dbReference type="Pfam" id="PF00535"/>
    </source>
</evidence>
<dbReference type="InterPro" id="IPR029044">
    <property type="entry name" value="Nucleotide-diphossugar_trans"/>
</dbReference>
<dbReference type="RefSeq" id="WP_034677922.1">
    <property type="nucleotide sequence ID" value="NZ_FPAP01000002.1"/>
</dbReference>
<feature type="domain" description="Glycosyltransferase 2-like" evidence="1">
    <location>
        <begin position="8"/>
        <end position="179"/>
    </location>
</feature>
<dbReference type="CDD" id="cd00761">
    <property type="entry name" value="Glyco_tranf_GTA_type"/>
    <property type="match status" value="1"/>
</dbReference>
<dbReference type="SUPFAM" id="SSF53448">
    <property type="entry name" value="Nucleotide-diphospho-sugar transferases"/>
    <property type="match status" value="1"/>
</dbReference>
<dbReference type="STRING" id="236814.IX39_14680"/>
<dbReference type="GO" id="GO:0016758">
    <property type="term" value="F:hexosyltransferase activity"/>
    <property type="evidence" value="ECO:0007669"/>
    <property type="project" value="UniProtKB-ARBA"/>
</dbReference>
<evidence type="ECO:0000313" key="2">
    <source>
        <dbReference type="EMBL" id="KFE98673.1"/>
    </source>
</evidence>
<dbReference type="OrthoDB" id="396512at2"/>
<evidence type="ECO:0000313" key="3">
    <source>
        <dbReference type="Proteomes" id="UP000028713"/>
    </source>
</evidence>
<proteinExistence type="predicted"/>
<dbReference type="PANTHER" id="PTHR22916:SF3">
    <property type="entry name" value="UDP-GLCNAC:BETAGAL BETA-1,3-N-ACETYLGLUCOSAMINYLTRANSFERASE-LIKE PROTEIN 1"/>
    <property type="match status" value="1"/>
</dbReference>
<dbReference type="EMBL" id="JPRP01000002">
    <property type="protein sequence ID" value="KFE98673.1"/>
    <property type="molecule type" value="Genomic_DNA"/>
</dbReference>
<dbReference type="InterPro" id="IPR001173">
    <property type="entry name" value="Glyco_trans_2-like"/>
</dbReference>
<name>A0A085Z2L0_9FLAO</name>
<dbReference type="eggNOG" id="COG1215">
    <property type="taxonomic scope" value="Bacteria"/>
</dbReference>
<keyword evidence="3" id="KW-1185">Reference proteome</keyword>
<reference evidence="2 3" key="1">
    <citation type="submission" date="2014-07" db="EMBL/GenBank/DDBJ databases">
        <title>Genome of Chryseobacterium formosense LMG 24722.</title>
        <authorList>
            <person name="Pipes S.E."/>
            <person name="Stropko S.J."/>
            <person name="Newman J.D."/>
        </authorList>
    </citation>
    <scope>NUCLEOTIDE SEQUENCE [LARGE SCALE GENOMIC DNA]</scope>
    <source>
        <strain evidence="2 3">LMG 24722</strain>
    </source>
</reference>
<organism evidence="2 3">
    <name type="scientific">Chryseobacterium formosense</name>
    <dbReference type="NCBI Taxonomy" id="236814"/>
    <lineage>
        <taxon>Bacteria</taxon>
        <taxon>Pseudomonadati</taxon>
        <taxon>Bacteroidota</taxon>
        <taxon>Flavobacteriia</taxon>
        <taxon>Flavobacteriales</taxon>
        <taxon>Weeksellaceae</taxon>
        <taxon>Chryseobacterium group</taxon>
        <taxon>Chryseobacterium</taxon>
    </lineage>
</organism>
<gene>
    <name evidence="2" type="ORF">IX39_14680</name>
</gene>
<dbReference type="Proteomes" id="UP000028713">
    <property type="component" value="Unassembled WGS sequence"/>
</dbReference>
<comment type="caution">
    <text evidence="2">The sequence shown here is derived from an EMBL/GenBank/DDBJ whole genome shotgun (WGS) entry which is preliminary data.</text>
</comment>
<dbReference type="Pfam" id="PF00535">
    <property type="entry name" value="Glycos_transf_2"/>
    <property type="match status" value="1"/>
</dbReference>
<dbReference type="PANTHER" id="PTHR22916">
    <property type="entry name" value="GLYCOSYLTRANSFERASE"/>
    <property type="match status" value="1"/>
</dbReference>